<organism evidence="1 2">
    <name type="scientific">Diploptera punctata</name>
    <name type="common">Pacific beetle cockroach</name>
    <dbReference type="NCBI Taxonomy" id="6984"/>
    <lineage>
        <taxon>Eukaryota</taxon>
        <taxon>Metazoa</taxon>
        <taxon>Ecdysozoa</taxon>
        <taxon>Arthropoda</taxon>
        <taxon>Hexapoda</taxon>
        <taxon>Insecta</taxon>
        <taxon>Pterygota</taxon>
        <taxon>Neoptera</taxon>
        <taxon>Polyneoptera</taxon>
        <taxon>Dictyoptera</taxon>
        <taxon>Blattodea</taxon>
        <taxon>Blaberoidea</taxon>
        <taxon>Blaberidae</taxon>
        <taxon>Diplopterinae</taxon>
        <taxon>Diploptera</taxon>
    </lineage>
</organism>
<feature type="non-terminal residue" evidence="1">
    <location>
        <position position="1"/>
    </location>
</feature>
<keyword evidence="2" id="KW-1185">Reference proteome</keyword>
<accession>A0AAD7ZZK6</accession>
<name>A0AAD7ZZK6_DIPPU</name>
<comment type="caution">
    <text evidence="1">The sequence shown here is derived from an EMBL/GenBank/DDBJ whole genome shotgun (WGS) entry which is preliminary data.</text>
</comment>
<dbReference type="EMBL" id="JASPKZ010004928">
    <property type="protein sequence ID" value="KAJ9589581.1"/>
    <property type="molecule type" value="Genomic_DNA"/>
</dbReference>
<feature type="non-terminal residue" evidence="1">
    <location>
        <position position="50"/>
    </location>
</feature>
<dbReference type="Proteomes" id="UP001233999">
    <property type="component" value="Unassembled WGS sequence"/>
</dbReference>
<evidence type="ECO:0000313" key="2">
    <source>
        <dbReference type="Proteomes" id="UP001233999"/>
    </source>
</evidence>
<proteinExistence type="predicted"/>
<sequence length="50" mass="6011">PREQHLEKKKVVKKYTFDSTKNIQLFFKKDLISTKVNTFETSAMKTWSFI</sequence>
<dbReference type="AlphaFoldDB" id="A0AAD7ZZK6"/>
<reference evidence="1" key="2">
    <citation type="submission" date="2023-05" db="EMBL/GenBank/DDBJ databases">
        <authorList>
            <person name="Fouks B."/>
        </authorList>
    </citation>
    <scope>NUCLEOTIDE SEQUENCE</scope>
    <source>
        <strain evidence="1">Stay&amp;Tobe</strain>
        <tissue evidence="1">Testes</tissue>
    </source>
</reference>
<protein>
    <submittedName>
        <fullName evidence="1">Uncharacterized protein</fullName>
    </submittedName>
</protein>
<evidence type="ECO:0000313" key="1">
    <source>
        <dbReference type="EMBL" id="KAJ9589581.1"/>
    </source>
</evidence>
<reference evidence="1" key="1">
    <citation type="journal article" date="2023" name="IScience">
        <title>Live-bearing cockroach genome reveals convergent evolutionary mechanisms linked to viviparity in insects and beyond.</title>
        <authorList>
            <person name="Fouks B."/>
            <person name="Harrison M.C."/>
            <person name="Mikhailova A.A."/>
            <person name="Marchal E."/>
            <person name="English S."/>
            <person name="Carruthers M."/>
            <person name="Jennings E.C."/>
            <person name="Chiamaka E.L."/>
            <person name="Frigard R.A."/>
            <person name="Pippel M."/>
            <person name="Attardo G.M."/>
            <person name="Benoit J.B."/>
            <person name="Bornberg-Bauer E."/>
            <person name="Tobe S.S."/>
        </authorList>
    </citation>
    <scope>NUCLEOTIDE SEQUENCE</scope>
    <source>
        <strain evidence="1">Stay&amp;Tobe</strain>
    </source>
</reference>
<gene>
    <name evidence="1" type="ORF">L9F63_017219</name>
</gene>